<name>A0ABM9P4K6_9FLAO</name>
<dbReference type="InterPro" id="IPR016047">
    <property type="entry name" value="M23ase_b-sheet_dom"/>
</dbReference>
<feature type="domain" description="Peptidase M56" evidence="4">
    <location>
        <begin position="37"/>
        <end position="261"/>
    </location>
</feature>
<dbReference type="RefSeq" id="WP_348713257.1">
    <property type="nucleotide sequence ID" value="NZ_CAXIXY010000006.1"/>
</dbReference>
<dbReference type="CDD" id="cd12797">
    <property type="entry name" value="M23_peptidase"/>
    <property type="match status" value="1"/>
</dbReference>
<keyword evidence="2" id="KW-0472">Membrane</keyword>
<keyword evidence="1" id="KW-0732">Signal</keyword>
<dbReference type="InterPro" id="IPR008756">
    <property type="entry name" value="Peptidase_M56"/>
</dbReference>
<proteinExistence type="predicted"/>
<gene>
    <name evidence="5" type="ORF">T190607A01A_40327</name>
</gene>
<protein>
    <submittedName>
        <fullName evidence="5">BlaR1 peptidase M56</fullName>
    </submittedName>
</protein>
<keyword evidence="2" id="KW-0812">Transmembrane</keyword>
<evidence type="ECO:0000313" key="6">
    <source>
        <dbReference type="Proteomes" id="UP001497416"/>
    </source>
</evidence>
<accession>A0ABM9P4K6</accession>
<evidence type="ECO:0000313" key="5">
    <source>
        <dbReference type="EMBL" id="CAL2091993.1"/>
    </source>
</evidence>
<comment type="caution">
    <text evidence="5">The sequence shown here is derived from an EMBL/GenBank/DDBJ whole genome shotgun (WGS) entry which is preliminary data.</text>
</comment>
<evidence type="ECO:0000256" key="2">
    <source>
        <dbReference type="SAM" id="Phobius"/>
    </source>
</evidence>
<evidence type="ECO:0000256" key="1">
    <source>
        <dbReference type="ARBA" id="ARBA00022729"/>
    </source>
</evidence>
<dbReference type="PANTHER" id="PTHR21666:SF289">
    <property type="entry name" value="L-ALA--D-GLU ENDOPEPTIDASE"/>
    <property type="match status" value="1"/>
</dbReference>
<feature type="domain" description="M23ase beta-sheet core" evidence="3">
    <location>
        <begin position="341"/>
        <end position="435"/>
    </location>
</feature>
<organism evidence="5 6">
    <name type="scientific">Tenacibaculum platacis</name>
    <dbReference type="NCBI Taxonomy" id="3137852"/>
    <lineage>
        <taxon>Bacteria</taxon>
        <taxon>Pseudomonadati</taxon>
        <taxon>Bacteroidota</taxon>
        <taxon>Flavobacteriia</taxon>
        <taxon>Flavobacteriales</taxon>
        <taxon>Flavobacteriaceae</taxon>
        <taxon>Tenacibaculum</taxon>
    </lineage>
</organism>
<reference evidence="5 6" key="1">
    <citation type="submission" date="2024-05" db="EMBL/GenBank/DDBJ databases">
        <authorList>
            <person name="Duchaud E."/>
        </authorList>
    </citation>
    <scope>NUCLEOTIDE SEQUENCE [LARGE SCALE GENOMIC DNA]</scope>
    <source>
        <strain evidence="5">Ena-SAMPLE-TAB-13-05-2024-13:56:06:370-140302</strain>
    </source>
</reference>
<feature type="transmembrane region" description="Helical" evidence="2">
    <location>
        <begin position="6"/>
        <end position="26"/>
    </location>
</feature>
<evidence type="ECO:0000259" key="4">
    <source>
        <dbReference type="Pfam" id="PF05569"/>
    </source>
</evidence>
<feature type="transmembrane region" description="Helical" evidence="2">
    <location>
        <begin position="98"/>
        <end position="119"/>
    </location>
</feature>
<evidence type="ECO:0000259" key="3">
    <source>
        <dbReference type="Pfam" id="PF01551"/>
    </source>
</evidence>
<sequence>MNSIILFLIKSSVVFTLFYLVFQLLLSKYTFHQLNRIILIAIIPFSLYVANTSTVIPITTSTIEIPAFTEIGTNFTTEISNENTNVIHVNESYNYLNLLFYVYILGLLFSLLSFVKSLLDIYALKRNSEVKKLENYALIYSDVQEVFSCFNWIFIPKNNTKQVDNIILEHEKKHIAHKHTIDLFFIEIYKAFYWFNPFVYYFGKSLKSIHEYQVDLDVLRTKKVDITKYLGLLKTEIENTSRPNLYSHFRHPLIKKRITMITKPKSNTIQKLKYLLLLPLAFLCMVSFTKQNSIIPDSVLPEIIKDKDTKPSISPIKNITKADITAKFGPAKHPILKSMRHHNGIDFRAANGTPIVATADGVISNASYVNKWGNLIIIQHENGYETLYAHLSKFNCKPNQTVKKGEVIGYTGSTGMVTGPHLHYSIKHNKEYVNPIDFIE</sequence>
<dbReference type="InterPro" id="IPR011055">
    <property type="entry name" value="Dup_hybrid_motif"/>
</dbReference>
<dbReference type="Pfam" id="PF01551">
    <property type="entry name" value="Peptidase_M23"/>
    <property type="match status" value="1"/>
</dbReference>
<dbReference type="PANTHER" id="PTHR21666">
    <property type="entry name" value="PEPTIDASE-RELATED"/>
    <property type="match status" value="1"/>
</dbReference>
<dbReference type="EMBL" id="CAXIXY010000006">
    <property type="protein sequence ID" value="CAL2091993.1"/>
    <property type="molecule type" value="Genomic_DNA"/>
</dbReference>
<dbReference type="InterPro" id="IPR050570">
    <property type="entry name" value="Cell_wall_metabolism_enzyme"/>
</dbReference>
<dbReference type="Pfam" id="PF05569">
    <property type="entry name" value="Peptidase_M56"/>
    <property type="match status" value="1"/>
</dbReference>
<dbReference type="SUPFAM" id="SSF51261">
    <property type="entry name" value="Duplicated hybrid motif"/>
    <property type="match status" value="1"/>
</dbReference>
<dbReference type="Gene3D" id="2.70.70.10">
    <property type="entry name" value="Glucose Permease (Domain IIA)"/>
    <property type="match status" value="1"/>
</dbReference>
<dbReference type="Proteomes" id="UP001497416">
    <property type="component" value="Unassembled WGS sequence"/>
</dbReference>
<feature type="transmembrane region" description="Helical" evidence="2">
    <location>
        <begin position="38"/>
        <end position="58"/>
    </location>
</feature>
<keyword evidence="2" id="KW-1133">Transmembrane helix</keyword>
<keyword evidence="6" id="KW-1185">Reference proteome</keyword>